<evidence type="ECO:0000256" key="6">
    <source>
        <dbReference type="ARBA" id="ARBA00023136"/>
    </source>
</evidence>
<comment type="caution">
    <text evidence="8">The sequence shown here is derived from an EMBL/GenBank/DDBJ whole genome shotgun (WGS) entry which is preliminary data.</text>
</comment>
<feature type="transmembrane region" description="Helical" evidence="7">
    <location>
        <begin position="60"/>
        <end position="81"/>
    </location>
</feature>
<dbReference type="AlphaFoldDB" id="A0A9N8MTS1"/>
<comment type="subcellular location">
    <subcellularLocation>
        <location evidence="1">Cell membrane</location>
        <topology evidence="1">Multi-pass membrane protein</topology>
    </subcellularLocation>
</comment>
<feature type="transmembrane region" description="Helical" evidence="7">
    <location>
        <begin position="6"/>
        <end position="24"/>
    </location>
</feature>
<evidence type="ECO:0000256" key="1">
    <source>
        <dbReference type="ARBA" id="ARBA00004651"/>
    </source>
</evidence>
<evidence type="ECO:0000256" key="2">
    <source>
        <dbReference type="ARBA" id="ARBA00011006"/>
    </source>
</evidence>
<evidence type="ECO:0000256" key="7">
    <source>
        <dbReference type="SAM" id="Phobius"/>
    </source>
</evidence>
<dbReference type="GO" id="GO:0005886">
    <property type="term" value="C:plasma membrane"/>
    <property type="evidence" value="ECO:0007669"/>
    <property type="project" value="UniProtKB-SubCell"/>
</dbReference>
<reference evidence="8" key="1">
    <citation type="submission" date="2021-02" db="EMBL/GenBank/DDBJ databases">
        <authorList>
            <person name="Vanwijnsberghe S."/>
        </authorList>
    </citation>
    <scope>NUCLEOTIDE SEQUENCE</scope>
    <source>
        <strain evidence="8">R-70211</strain>
    </source>
</reference>
<keyword evidence="4 7" id="KW-0812">Transmembrane</keyword>
<evidence type="ECO:0000256" key="5">
    <source>
        <dbReference type="ARBA" id="ARBA00022989"/>
    </source>
</evidence>
<keyword evidence="5 7" id="KW-1133">Transmembrane helix</keyword>
<dbReference type="PANTHER" id="PTHR33884">
    <property type="entry name" value="UPF0410 PROTEIN YMGE"/>
    <property type="match status" value="1"/>
</dbReference>
<protein>
    <recommendedName>
        <fullName evidence="10">GlsB/YeaQ/YmgE family stress response membrane protein</fullName>
    </recommendedName>
</protein>
<comment type="similarity">
    <text evidence="2">Belongs to the UPF0410 family.</text>
</comment>
<accession>A0A9N8MTS1</accession>
<proteinExistence type="inferred from homology"/>
<gene>
    <name evidence="8" type="ORF">R70211_01287</name>
</gene>
<feature type="transmembrane region" description="Helical" evidence="7">
    <location>
        <begin position="31"/>
        <end position="54"/>
    </location>
</feature>
<keyword evidence="6 7" id="KW-0472">Membrane</keyword>
<sequence length="86" mass="8846">MSLEHLFIWLAIGALAGWLAGLIVSGSGFGLLIDILVGIVGSFVGGWLASLLGISLGGGFIGEVIVAVIGAVILLFVIRLIRNVMK</sequence>
<dbReference type="RefSeq" id="WP_413231415.1">
    <property type="nucleotide sequence ID" value="NZ_CAJNAS010000003.1"/>
</dbReference>
<evidence type="ECO:0000313" key="9">
    <source>
        <dbReference type="Proteomes" id="UP000675121"/>
    </source>
</evidence>
<organism evidence="8 9">
    <name type="scientific">Paraburkholderia domus</name>
    <dbReference type="NCBI Taxonomy" id="2793075"/>
    <lineage>
        <taxon>Bacteria</taxon>
        <taxon>Pseudomonadati</taxon>
        <taxon>Pseudomonadota</taxon>
        <taxon>Betaproteobacteria</taxon>
        <taxon>Burkholderiales</taxon>
        <taxon>Burkholderiaceae</taxon>
        <taxon>Paraburkholderia</taxon>
    </lineage>
</organism>
<evidence type="ECO:0000256" key="3">
    <source>
        <dbReference type="ARBA" id="ARBA00022475"/>
    </source>
</evidence>
<evidence type="ECO:0008006" key="10">
    <source>
        <dbReference type="Google" id="ProtNLM"/>
    </source>
</evidence>
<name>A0A9N8MTS1_9BURK</name>
<dbReference type="InterPro" id="IPR007341">
    <property type="entry name" value="Transgly_assoc"/>
</dbReference>
<keyword evidence="9" id="KW-1185">Reference proteome</keyword>
<evidence type="ECO:0000256" key="4">
    <source>
        <dbReference type="ARBA" id="ARBA00022692"/>
    </source>
</evidence>
<dbReference type="Pfam" id="PF04226">
    <property type="entry name" value="Transgly_assoc"/>
    <property type="match status" value="1"/>
</dbReference>
<dbReference type="Proteomes" id="UP000675121">
    <property type="component" value="Unassembled WGS sequence"/>
</dbReference>
<keyword evidence="3" id="KW-1003">Cell membrane</keyword>
<dbReference type="PANTHER" id="PTHR33884:SF3">
    <property type="entry name" value="UPF0410 PROTEIN YMGE"/>
    <property type="match status" value="1"/>
</dbReference>
<evidence type="ECO:0000313" key="8">
    <source>
        <dbReference type="EMBL" id="CAE6871682.1"/>
    </source>
</evidence>
<dbReference type="EMBL" id="CAJNAS010000003">
    <property type="protein sequence ID" value="CAE6871682.1"/>
    <property type="molecule type" value="Genomic_DNA"/>
</dbReference>